<dbReference type="AlphaFoldDB" id="M9SIV3"/>
<dbReference type="Gene3D" id="3.40.50.1390">
    <property type="entry name" value="Resolvase, N-terminal catalytic domain"/>
    <property type="match status" value="1"/>
</dbReference>
<dbReference type="eggNOG" id="arCOG03162">
    <property type="taxonomic scope" value="Archaea"/>
</dbReference>
<accession>M9SIV3</accession>
<dbReference type="Proteomes" id="UP000012672">
    <property type="component" value="Chromosome"/>
</dbReference>
<dbReference type="InterPro" id="IPR036162">
    <property type="entry name" value="Resolvase-like_N_sf"/>
</dbReference>
<feature type="domain" description="Resolvase/invertase-type recombinase catalytic" evidence="1">
    <location>
        <begin position="1"/>
        <end position="59"/>
    </location>
</feature>
<evidence type="ECO:0000313" key="2">
    <source>
        <dbReference type="EMBL" id="AGI85432.1"/>
    </source>
</evidence>
<gene>
    <name evidence="2" type="ORF">MMALV_06930</name>
</gene>
<keyword evidence="3" id="KW-1185">Reference proteome</keyword>
<dbReference type="InParanoid" id="M9SIV3"/>
<dbReference type="Pfam" id="PF00239">
    <property type="entry name" value="Resolvase"/>
    <property type="match status" value="1"/>
</dbReference>
<dbReference type="SUPFAM" id="SSF53041">
    <property type="entry name" value="Resolvase-like"/>
    <property type="match status" value="1"/>
</dbReference>
<evidence type="ECO:0000259" key="1">
    <source>
        <dbReference type="PROSITE" id="PS51736"/>
    </source>
</evidence>
<dbReference type="STRING" id="1236689.MMALV_06930"/>
<dbReference type="EMBL" id="CP004049">
    <property type="protein sequence ID" value="AGI85432.1"/>
    <property type="molecule type" value="Genomic_DNA"/>
</dbReference>
<dbReference type="KEGG" id="max:MMALV_06930"/>
<name>M9SIV3_METAX</name>
<dbReference type="HOGENOM" id="CLU_010686_9_1_2"/>
<organism evidence="2 3">
    <name type="scientific">Methanomethylophilus alvi (strain Mx1201)</name>
    <dbReference type="NCBI Taxonomy" id="1236689"/>
    <lineage>
        <taxon>Archaea</taxon>
        <taxon>Methanobacteriati</taxon>
        <taxon>Thermoplasmatota</taxon>
        <taxon>Thermoplasmata</taxon>
        <taxon>Methanomassiliicoccales</taxon>
        <taxon>Methanomethylophilaceae</taxon>
        <taxon>Methanomethylophilus</taxon>
    </lineage>
</organism>
<proteinExistence type="predicted"/>
<reference evidence="2 3" key="1">
    <citation type="journal article" date="2012" name="J. Bacteriol.">
        <title>Genome sequence of 'Candidatus Methanomethylophilus alvus' Mx1201, a methanogenic archaeon from the human gut belonging to a seventh order of methanogens.</title>
        <authorList>
            <person name="Borrel G."/>
            <person name="Harris H.M."/>
            <person name="Tottey W."/>
            <person name="Mihajlovski A."/>
            <person name="Parisot N."/>
            <person name="Peyretaillade E."/>
            <person name="Peyret P."/>
            <person name="Gribaldo S."/>
            <person name="O'Toole P.W."/>
            <person name="Brugere J.F."/>
        </authorList>
    </citation>
    <scope>NUCLEOTIDE SEQUENCE [LARGE SCALE GENOMIC DNA]</scope>
    <source>
        <strain evidence="2 3">Mx1201</strain>
    </source>
</reference>
<dbReference type="GO" id="GO:0003677">
    <property type="term" value="F:DNA binding"/>
    <property type="evidence" value="ECO:0007669"/>
    <property type="project" value="InterPro"/>
</dbReference>
<dbReference type="InterPro" id="IPR006119">
    <property type="entry name" value="Resolv_N"/>
</dbReference>
<sequence length="120" mass="13815">MMNLQSYNVKLICADIGEIDFTTPMGKVQMQIIGAIAEWEREIIVQRTREGIEARKAKGVHLGRKRRDDIPIDTIVTLRIAGNSWKSISRDLRIPKTTLLRRREEVENLISNRSVKEVSE</sequence>
<evidence type="ECO:0000313" key="3">
    <source>
        <dbReference type="Proteomes" id="UP000012672"/>
    </source>
</evidence>
<protein>
    <submittedName>
        <fullName evidence="2">Transposon resolvase</fullName>
    </submittedName>
</protein>
<dbReference type="PROSITE" id="PS51736">
    <property type="entry name" value="RECOMBINASES_3"/>
    <property type="match status" value="1"/>
</dbReference>
<dbReference type="GO" id="GO:0000150">
    <property type="term" value="F:DNA strand exchange activity"/>
    <property type="evidence" value="ECO:0007669"/>
    <property type="project" value="InterPro"/>
</dbReference>